<protein>
    <submittedName>
        <fullName evidence="1">Uncharacterized protein</fullName>
    </submittedName>
</protein>
<sequence>MLLHFPQQIGHGQYAVTVNSPIKEGMSDMYSSGSVSASASTPTGSAMAADVCSVCSAQYARLSSAASAVAIHALTDTITRTIKAIRQSRSIILNRFIRCLLIFVIA</sequence>
<evidence type="ECO:0000313" key="1">
    <source>
        <dbReference type="EMBL" id="MPN21546.1"/>
    </source>
</evidence>
<accession>A0A645G5Z3</accession>
<gene>
    <name evidence="1" type="ORF">SDC9_168926</name>
</gene>
<dbReference type="AlphaFoldDB" id="A0A645G5Z3"/>
<dbReference type="EMBL" id="VSSQ01069553">
    <property type="protein sequence ID" value="MPN21546.1"/>
    <property type="molecule type" value="Genomic_DNA"/>
</dbReference>
<organism evidence="1">
    <name type="scientific">bioreactor metagenome</name>
    <dbReference type="NCBI Taxonomy" id="1076179"/>
    <lineage>
        <taxon>unclassified sequences</taxon>
        <taxon>metagenomes</taxon>
        <taxon>ecological metagenomes</taxon>
    </lineage>
</organism>
<comment type="caution">
    <text evidence="1">The sequence shown here is derived from an EMBL/GenBank/DDBJ whole genome shotgun (WGS) entry which is preliminary data.</text>
</comment>
<name>A0A645G5Z3_9ZZZZ</name>
<reference evidence="1" key="1">
    <citation type="submission" date="2019-08" db="EMBL/GenBank/DDBJ databases">
        <authorList>
            <person name="Kucharzyk K."/>
            <person name="Murdoch R.W."/>
            <person name="Higgins S."/>
            <person name="Loffler F."/>
        </authorList>
    </citation>
    <scope>NUCLEOTIDE SEQUENCE</scope>
</reference>
<proteinExistence type="predicted"/>